<gene>
    <name evidence="1" type="ORF">QQ91_003680</name>
</gene>
<reference evidence="1" key="1">
    <citation type="submission" date="2014-11" db="EMBL/GenBank/DDBJ databases">
        <authorList>
            <person name="Malar M.C."/>
            <person name="Sen D."/>
            <person name="Tripathy S."/>
        </authorList>
    </citation>
    <scope>NUCLEOTIDE SEQUENCE</scope>
    <source>
        <strain evidence="1">BDU141951</strain>
    </source>
</reference>
<reference evidence="1" key="2">
    <citation type="journal article" date="2015" name="Genome Announc.">
        <title>Draft Genome Sequence of Filamentous Marine Cyanobacterium Lyngbya confervoides Strain BDU141951.</title>
        <authorList>
            <person name="Chandrababunaidu M.M."/>
            <person name="Sen D."/>
            <person name="Tripathy S."/>
        </authorList>
    </citation>
    <scope>NUCLEOTIDE SEQUENCE</scope>
    <source>
        <strain evidence="1">BDU141951</strain>
    </source>
</reference>
<accession>A0A0C1YCL5</accession>
<proteinExistence type="predicted"/>
<sequence>MNPHRQNWPLQVGAVISLLILSIALLGLQKQRLQAIQTPNPESLAIDAANEEQQRELQLTLLQSLPDFGFQNLWADWTFLNFLQYFGNFEYRQETSYRLSGDYFEIILDRDPYAYLPYEYLSSSVSLFAGEPERAVAMQEAGLALLAPDLPPKSYFIWRHKGIDEILFLDDYDASAKSHAMAAAWAAQSSFPGAKEDQHSLKDTADFLAKGDFDPRAVQITAWAQLIRTAPDAQTQDKAIERLRSLFDIEVVWQEDGTFLLQQIAPSEVEDAET</sequence>
<name>A0A0C1YCL5_9CYAN</name>
<organism evidence="1">
    <name type="scientific">Lyngbya confervoides BDU141951</name>
    <dbReference type="NCBI Taxonomy" id="1574623"/>
    <lineage>
        <taxon>Bacteria</taxon>
        <taxon>Bacillati</taxon>
        <taxon>Cyanobacteriota</taxon>
        <taxon>Cyanophyceae</taxon>
        <taxon>Oscillatoriophycideae</taxon>
        <taxon>Oscillatoriales</taxon>
        <taxon>Microcoleaceae</taxon>
        <taxon>Lyngbya</taxon>
    </lineage>
</organism>
<reference evidence="1" key="3">
    <citation type="submission" date="2020-02" db="EMBL/GenBank/DDBJ databases">
        <authorList>
            <person name="Sarangi A.N."/>
            <person name="Ghosh S."/>
            <person name="Mukherjee M."/>
            <person name="Tripathy S."/>
        </authorList>
    </citation>
    <scope>NUCLEOTIDE SEQUENCE</scope>
    <source>
        <strain evidence="1">BDU141951</strain>
    </source>
</reference>
<comment type="caution">
    <text evidence="1">The sequence shown here is derived from an EMBL/GenBank/DDBJ whole genome shotgun (WGS) entry which is preliminary data.</text>
</comment>
<dbReference type="EMBL" id="JTHE02000003">
    <property type="protein sequence ID" value="NEV66213.1"/>
    <property type="molecule type" value="Genomic_DNA"/>
</dbReference>
<dbReference type="AlphaFoldDB" id="A0A0C1YCL5"/>
<evidence type="ECO:0000313" key="1">
    <source>
        <dbReference type="EMBL" id="NEV66213.1"/>
    </source>
</evidence>
<protein>
    <submittedName>
        <fullName evidence="1">Uncharacterized protein</fullName>
    </submittedName>
</protein>